<dbReference type="AlphaFoldDB" id="A0A7W3LXE7"/>
<evidence type="ECO:0000313" key="2">
    <source>
        <dbReference type="EMBL" id="MBA8956073.1"/>
    </source>
</evidence>
<feature type="region of interest" description="Disordered" evidence="1">
    <location>
        <begin position="1"/>
        <end position="79"/>
    </location>
</feature>
<evidence type="ECO:0000256" key="1">
    <source>
        <dbReference type="SAM" id="MobiDB-lite"/>
    </source>
</evidence>
<evidence type="ECO:0000313" key="3">
    <source>
        <dbReference type="Proteomes" id="UP000572680"/>
    </source>
</evidence>
<dbReference type="EMBL" id="JACJIA010000014">
    <property type="protein sequence ID" value="MBA8956073.1"/>
    <property type="molecule type" value="Genomic_DNA"/>
</dbReference>
<keyword evidence="3" id="KW-1185">Reference proteome</keyword>
<gene>
    <name evidence="2" type="ORF">HNR61_007755</name>
</gene>
<sequence>MSHRNDPEPNGDENLIEPQGVNAGGAIDRPADREPDDDPTAPASGPPDPATVATRDEEMVGVPEQKPGYPGQQRSIDTS</sequence>
<dbReference type="Proteomes" id="UP000572680">
    <property type="component" value="Unassembled WGS sequence"/>
</dbReference>
<organism evidence="2 3">
    <name type="scientific">Actinomadura namibiensis</name>
    <dbReference type="NCBI Taxonomy" id="182080"/>
    <lineage>
        <taxon>Bacteria</taxon>
        <taxon>Bacillati</taxon>
        <taxon>Actinomycetota</taxon>
        <taxon>Actinomycetes</taxon>
        <taxon>Streptosporangiales</taxon>
        <taxon>Thermomonosporaceae</taxon>
        <taxon>Actinomadura</taxon>
    </lineage>
</organism>
<reference evidence="2 3" key="1">
    <citation type="submission" date="2020-08" db="EMBL/GenBank/DDBJ databases">
        <title>Genomic Encyclopedia of Type Strains, Phase IV (KMG-IV): sequencing the most valuable type-strain genomes for metagenomic binning, comparative biology and taxonomic classification.</title>
        <authorList>
            <person name="Goeker M."/>
        </authorList>
    </citation>
    <scope>NUCLEOTIDE SEQUENCE [LARGE SCALE GENOMIC DNA]</scope>
    <source>
        <strain evidence="2 3">DSM 44197</strain>
    </source>
</reference>
<protein>
    <submittedName>
        <fullName evidence="2">Uncharacterized protein</fullName>
    </submittedName>
</protein>
<name>A0A7W3LXE7_ACTNM</name>
<proteinExistence type="predicted"/>
<accession>A0A7W3LXE7</accession>
<comment type="caution">
    <text evidence="2">The sequence shown here is derived from an EMBL/GenBank/DDBJ whole genome shotgun (WGS) entry which is preliminary data.</text>
</comment>
<dbReference type="RefSeq" id="WP_182848022.1">
    <property type="nucleotide sequence ID" value="NZ_BAAALP010000007.1"/>
</dbReference>